<dbReference type="GO" id="GO:0016810">
    <property type="term" value="F:hydrolase activity, acting on carbon-nitrogen (but not peptide) bonds"/>
    <property type="evidence" value="ECO:0007669"/>
    <property type="project" value="InterPro"/>
</dbReference>
<dbReference type="InterPro" id="IPR032466">
    <property type="entry name" value="Metal_Hydrolase"/>
</dbReference>
<gene>
    <name evidence="2" type="ORF">B0I24_12021</name>
    <name evidence="3" type="ORF">CWE07_13705</name>
</gene>
<accession>A0A327WP35</accession>
<evidence type="ECO:0000313" key="2">
    <source>
        <dbReference type="EMBL" id="RAJ93294.1"/>
    </source>
</evidence>
<evidence type="ECO:0000313" key="4">
    <source>
        <dbReference type="Proteomes" id="UP000249203"/>
    </source>
</evidence>
<reference evidence="3 5" key="1">
    <citation type="journal article" date="2018" name="Front. Microbiol.">
        <title>Genome-Based Analysis Reveals the Taxonomy and Diversity of the Family Idiomarinaceae.</title>
        <authorList>
            <person name="Liu Y."/>
            <person name="Lai Q."/>
            <person name="Shao Z."/>
        </authorList>
    </citation>
    <scope>NUCLEOTIDE SEQUENCE [LARGE SCALE GENOMIC DNA]</scope>
    <source>
        <strain evidence="3 5">CF12-14</strain>
    </source>
</reference>
<dbReference type="SUPFAM" id="SSF51338">
    <property type="entry name" value="Composite domain of metallo-dependent hydrolases"/>
    <property type="match status" value="2"/>
</dbReference>
<dbReference type="EMBL" id="PIPK01000019">
    <property type="protein sequence ID" value="RUO18550.1"/>
    <property type="molecule type" value="Genomic_DNA"/>
</dbReference>
<keyword evidence="1" id="KW-0812">Transmembrane</keyword>
<dbReference type="PANTHER" id="PTHR43135">
    <property type="entry name" value="ALPHA-D-RIBOSE 1-METHYLPHOSPHONATE 5-TRIPHOSPHATE DIPHOSPHATASE"/>
    <property type="match status" value="1"/>
</dbReference>
<dbReference type="InterPro" id="IPR051781">
    <property type="entry name" value="Metallo-dep_Hydrolase"/>
</dbReference>
<sequence length="264" mass="28396">MPRSKAIKVAAIALVISIAVLASLWMLILRPPSALQQQAFKPNAVLFDNVRVLSMAHDSQALPAPATPSELQAVLVIGNQIAEIGVAGSVPAPRGTLLVDGRGQTLMPGLIDAHVHLNDETELAAYLAHGVTGLRNMSGYPFHLRLIERIAQQQLIAPDLITTGPIINSSGPNELVLQTTVTTADEARAVVRKQHRAGYRANLILVPSDPLNDISVLEFPAGVMINGVWLDQHALDELKASARGSNTITFLRSLIRVIEMKLFT</sequence>
<dbReference type="EMBL" id="QLMD01000020">
    <property type="protein sequence ID" value="RAJ93294.1"/>
    <property type="molecule type" value="Genomic_DNA"/>
</dbReference>
<evidence type="ECO:0000313" key="5">
    <source>
        <dbReference type="Proteomes" id="UP000287865"/>
    </source>
</evidence>
<dbReference type="OrthoDB" id="6190564at2"/>
<keyword evidence="1" id="KW-0472">Membrane</keyword>
<comment type="caution">
    <text evidence="2">The sequence shown here is derived from an EMBL/GenBank/DDBJ whole genome shotgun (WGS) entry which is preliminary data.</text>
</comment>
<evidence type="ECO:0000313" key="3">
    <source>
        <dbReference type="EMBL" id="RUO18550.1"/>
    </source>
</evidence>
<evidence type="ECO:0000256" key="1">
    <source>
        <dbReference type="SAM" id="Phobius"/>
    </source>
</evidence>
<reference evidence="2 4" key="2">
    <citation type="submission" date="2018-06" db="EMBL/GenBank/DDBJ databases">
        <title>Genomic Encyclopedia of Type Strains, Phase III (KMG-III): the genomes of soil and plant-associated and newly described type strains.</title>
        <authorList>
            <person name="Whitman W."/>
        </authorList>
    </citation>
    <scope>NUCLEOTIDE SEQUENCE [LARGE SCALE GENOMIC DNA]</scope>
    <source>
        <strain evidence="2 4">CGMCC 1.15366</strain>
    </source>
</reference>
<dbReference type="Gene3D" id="2.30.40.10">
    <property type="entry name" value="Urease, subunit C, domain 1"/>
    <property type="match status" value="2"/>
</dbReference>
<name>A0A327WP35_9GAMM</name>
<dbReference type="RefSeq" id="WP_111570487.1">
    <property type="nucleotide sequence ID" value="NZ_PIPK01000019.1"/>
</dbReference>
<dbReference type="InterPro" id="IPR018228">
    <property type="entry name" value="DNase_TatD-rel_CS"/>
</dbReference>
<protein>
    <recommendedName>
        <fullName evidence="6">Amidohydrolase family protein</fullName>
    </recommendedName>
</protein>
<keyword evidence="1" id="KW-1133">Transmembrane helix</keyword>
<proteinExistence type="predicted"/>
<evidence type="ECO:0008006" key="6">
    <source>
        <dbReference type="Google" id="ProtNLM"/>
    </source>
</evidence>
<feature type="transmembrane region" description="Helical" evidence="1">
    <location>
        <begin position="7"/>
        <end position="28"/>
    </location>
</feature>
<dbReference type="Proteomes" id="UP000287865">
    <property type="component" value="Unassembled WGS sequence"/>
</dbReference>
<dbReference type="Proteomes" id="UP000249203">
    <property type="component" value="Unassembled WGS sequence"/>
</dbReference>
<organism evidence="2 4">
    <name type="scientific">Aliidiomarina maris</name>
    <dbReference type="NCBI Taxonomy" id="531312"/>
    <lineage>
        <taxon>Bacteria</taxon>
        <taxon>Pseudomonadati</taxon>
        <taxon>Pseudomonadota</taxon>
        <taxon>Gammaproteobacteria</taxon>
        <taxon>Alteromonadales</taxon>
        <taxon>Idiomarinaceae</taxon>
        <taxon>Aliidiomarina</taxon>
    </lineage>
</organism>
<dbReference type="PROSITE" id="PS01137">
    <property type="entry name" value="TATD_1"/>
    <property type="match status" value="1"/>
</dbReference>
<dbReference type="InterPro" id="IPR011059">
    <property type="entry name" value="Metal-dep_hydrolase_composite"/>
</dbReference>
<dbReference type="SUPFAM" id="SSF51556">
    <property type="entry name" value="Metallo-dependent hydrolases"/>
    <property type="match status" value="1"/>
</dbReference>
<keyword evidence="5" id="KW-1185">Reference proteome</keyword>
<dbReference type="PANTHER" id="PTHR43135:SF3">
    <property type="entry name" value="ALPHA-D-RIBOSE 1-METHYLPHOSPHONATE 5-TRIPHOSPHATE DIPHOSPHATASE"/>
    <property type="match status" value="1"/>
</dbReference>
<dbReference type="AlphaFoldDB" id="A0A327WP35"/>